<dbReference type="InterPro" id="IPR013974">
    <property type="entry name" value="SAF"/>
</dbReference>
<dbReference type="PROSITE" id="PS50844">
    <property type="entry name" value="AFP_LIKE"/>
    <property type="match status" value="1"/>
</dbReference>
<dbReference type="GO" id="GO:0047444">
    <property type="term" value="F:N-acylneuraminate-9-phosphate synthase activity"/>
    <property type="evidence" value="ECO:0007669"/>
    <property type="project" value="TreeGrafter"/>
</dbReference>
<proteinExistence type="predicted"/>
<accession>A0A259U3U6</accession>
<dbReference type="InterPro" id="IPR006190">
    <property type="entry name" value="SAF_AFP_Neu5Ac"/>
</dbReference>
<dbReference type="InterPro" id="IPR036732">
    <property type="entry name" value="AFP_Neu5c_C_sf"/>
</dbReference>
<dbReference type="Pfam" id="PF08666">
    <property type="entry name" value="SAF"/>
    <property type="match status" value="1"/>
</dbReference>
<dbReference type="EMBL" id="MQWB01000001">
    <property type="protein sequence ID" value="OZC04693.1"/>
    <property type="molecule type" value="Genomic_DNA"/>
</dbReference>
<name>A0A259U3U6_9BACT</name>
<dbReference type="InterPro" id="IPR051690">
    <property type="entry name" value="PseI-like"/>
</dbReference>
<protein>
    <recommendedName>
        <fullName evidence="2">AFP-like domain-containing protein</fullName>
    </recommendedName>
</protein>
<reference evidence="3 4" key="1">
    <citation type="submission" date="2016-11" db="EMBL/GenBank/DDBJ databases">
        <title>Study of marine rhodopsin-containing bacteria.</title>
        <authorList>
            <person name="Yoshizawa S."/>
            <person name="Kumagai Y."/>
            <person name="Kogure K."/>
        </authorList>
    </citation>
    <scope>NUCLEOTIDE SEQUENCE [LARGE SCALE GENOMIC DNA]</scope>
    <source>
        <strain evidence="3 4">SG-29</strain>
    </source>
</reference>
<dbReference type="SUPFAM" id="SSF51269">
    <property type="entry name" value="AFP III-like domain"/>
    <property type="match status" value="1"/>
</dbReference>
<evidence type="ECO:0000256" key="1">
    <source>
        <dbReference type="SAM" id="MobiDB-lite"/>
    </source>
</evidence>
<dbReference type="Gene3D" id="3.20.20.70">
    <property type="entry name" value="Aldolase class I"/>
    <property type="match status" value="1"/>
</dbReference>
<keyword evidence="4" id="KW-1185">Reference proteome</keyword>
<feature type="region of interest" description="Disordered" evidence="1">
    <location>
        <begin position="260"/>
        <end position="282"/>
    </location>
</feature>
<evidence type="ECO:0000259" key="2">
    <source>
        <dbReference type="PROSITE" id="PS50844"/>
    </source>
</evidence>
<evidence type="ECO:0000313" key="3">
    <source>
        <dbReference type="EMBL" id="OZC04693.1"/>
    </source>
</evidence>
<dbReference type="GO" id="GO:0016051">
    <property type="term" value="P:carbohydrate biosynthetic process"/>
    <property type="evidence" value="ECO:0007669"/>
    <property type="project" value="InterPro"/>
</dbReference>
<dbReference type="Pfam" id="PF03102">
    <property type="entry name" value="NeuB"/>
    <property type="match status" value="1"/>
</dbReference>
<evidence type="ECO:0000313" key="4">
    <source>
        <dbReference type="Proteomes" id="UP000216446"/>
    </source>
</evidence>
<organism evidence="3 4">
    <name type="scientific">Rubricoccus marinus</name>
    <dbReference type="NCBI Taxonomy" id="716817"/>
    <lineage>
        <taxon>Bacteria</taxon>
        <taxon>Pseudomonadati</taxon>
        <taxon>Rhodothermota</taxon>
        <taxon>Rhodothermia</taxon>
        <taxon>Rhodothermales</taxon>
        <taxon>Rubricoccaceae</taxon>
        <taxon>Rubricoccus</taxon>
    </lineage>
</organism>
<dbReference type="SUPFAM" id="SSF51569">
    <property type="entry name" value="Aldolase"/>
    <property type="match status" value="1"/>
</dbReference>
<dbReference type="PANTHER" id="PTHR42966">
    <property type="entry name" value="N-ACETYLNEURAMINATE SYNTHASE"/>
    <property type="match status" value="1"/>
</dbReference>
<sequence>MGKGQASFIVAEIGQNHNGDLETALELVEMAARCRASAVKLTKRDIASDLSREMYDRPYEGPQSFGATYGEHREALELTEDEHRVIRDHAHARGLVWFCTACDIPSVEMMERLGNPVYKVASRDLDNEPLLARIAQTGKPVILSTGMAGLEDLQIALDALGDGPEAIIVLHCVSQYPTPIDSVNLRAMDTLREATGLLIGLSDHTTGLASSIAGAVMGACVVEKHVTLSRAARGTDHAGALEESGLRTLVKYIREAERAMGDGNPAADPATESARQKLSRSLTLNRPLATGAEITEDALTLTSPGTGVPWRRRGEVVGRRVARDLESGTQIRFADLEPDSSA</sequence>
<feature type="domain" description="AFP-like" evidence="2">
    <location>
        <begin position="281"/>
        <end position="339"/>
    </location>
</feature>
<dbReference type="AlphaFoldDB" id="A0A259U3U6"/>
<dbReference type="InterPro" id="IPR013785">
    <property type="entry name" value="Aldolase_TIM"/>
</dbReference>
<comment type="caution">
    <text evidence="3">The sequence shown here is derived from an EMBL/GenBank/DDBJ whole genome shotgun (WGS) entry which is preliminary data.</text>
</comment>
<dbReference type="Proteomes" id="UP000216446">
    <property type="component" value="Unassembled WGS sequence"/>
</dbReference>
<gene>
    <name evidence="3" type="ORF">BSZ36_10745</name>
</gene>
<dbReference type="InParanoid" id="A0A259U3U6"/>
<dbReference type="SMART" id="SM00858">
    <property type="entry name" value="SAF"/>
    <property type="match status" value="1"/>
</dbReference>
<dbReference type="Gene3D" id="3.90.1210.10">
    <property type="entry name" value="Antifreeze-like/N-acetylneuraminic acid synthase C-terminal domain"/>
    <property type="match status" value="1"/>
</dbReference>
<dbReference type="PANTHER" id="PTHR42966:SF1">
    <property type="entry name" value="SIALIC ACID SYNTHASE"/>
    <property type="match status" value="1"/>
</dbReference>
<dbReference type="InterPro" id="IPR013132">
    <property type="entry name" value="PseI/NeuA/B-like_N"/>
</dbReference>